<dbReference type="OrthoDB" id="440553at2759"/>
<dbReference type="GO" id="GO:0005886">
    <property type="term" value="C:plasma membrane"/>
    <property type="evidence" value="ECO:0007669"/>
    <property type="project" value="TreeGrafter"/>
</dbReference>
<feature type="region of interest" description="Disordered" evidence="7">
    <location>
        <begin position="1"/>
        <end position="47"/>
    </location>
</feature>
<dbReference type="FunFam" id="1.20.1720.10:FF:000009">
    <property type="entry name" value="MFS multidrug transporter"/>
    <property type="match status" value="1"/>
</dbReference>
<dbReference type="GO" id="GO:0015137">
    <property type="term" value="F:citrate transmembrane transporter activity"/>
    <property type="evidence" value="ECO:0007669"/>
    <property type="project" value="UniProtKB-ARBA"/>
</dbReference>
<feature type="transmembrane region" description="Helical" evidence="8">
    <location>
        <begin position="396"/>
        <end position="417"/>
    </location>
</feature>
<feature type="compositionally biased region" description="Basic and acidic residues" evidence="7">
    <location>
        <begin position="18"/>
        <end position="36"/>
    </location>
</feature>
<gene>
    <name evidence="10" type="ORF">VMCG_01539</name>
</gene>
<evidence type="ECO:0000256" key="3">
    <source>
        <dbReference type="ARBA" id="ARBA00022692"/>
    </source>
</evidence>
<dbReference type="Pfam" id="PF07690">
    <property type="entry name" value="MFS_1"/>
    <property type="match status" value="1"/>
</dbReference>
<dbReference type="EMBL" id="LKEA01000002">
    <property type="protein sequence ID" value="ROW11421.1"/>
    <property type="molecule type" value="Genomic_DNA"/>
</dbReference>
<proteinExistence type="predicted"/>
<evidence type="ECO:0000259" key="9">
    <source>
        <dbReference type="PROSITE" id="PS50850"/>
    </source>
</evidence>
<comment type="caution">
    <text evidence="10">The sequence shown here is derived from an EMBL/GenBank/DDBJ whole genome shotgun (WGS) entry which is preliminary data.</text>
</comment>
<evidence type="ECO:0000256" key="1">
    <source>
        <dbReference type="ARBA" id="ARBA00004141"/>
    </source>
</evidence>
<keyword evidence="3 8" id="KW-0812">Transmembrane</keyword>
<evidence type="ECO:0000256" key="8">
    <source>
        <dbReference type="SAM" id="Phobius"/>
    </source>
</evidence>
<dbReference type="InterPro" id="IPR036259">
    <property type="entry name" value="MFS_trans_sf"/>
</dbReference>
<dbReference type="AlphaFoldDB" id="A0A423X683"/>
<feature type="transmembrane region" description="Helical" evidence="8">
    <location>
        <begin position="339"/>
        <end position="359"/>
    </location>
</feature>
<dbReference type="InterPro" id="IPR020846">
    <property type="entry name" value="MFS_dom"/>
</dbReference>
<keyword evidence="5 8" id="KW-0472">Membrane</keyword>
<feature type="transmembrane region" description="Helical" evidence="8">
    <location>
        <begin position="103"/>
        <end position="126"/>
    </location>
</feature>
<feature type="transmembrane region" description="Helical" evidence="8">
    <location>
        <begin position="226"/>
        <end position="246"/>
    </location>
</feature>
<evidence type="ECO:0000256" key="7">
    <source>
        <dbReference type="SAM" id="MobiDB-lite"/>
    </source>
</evidence>
<feature type="region of interest" description="Disordered" evidence="7">
    <location>
        <begin position="522"/>
        <end position="541"/>
    </location>
</feature>
<dbReference type="Proteomes" id="UP000283895">
    <property type="component" value="Unassembled WGS sequence"/>
</dbReference>
<dbReference type="FunFam" id="1.20.1250.20:FF:000172">
    <property type="entry name" value="MFS multidrug resistance transporter"/>
    <property type="match status" value="1"/>
</dbReference>
<dbReference type="STRING" id="356882.A0A423X683"/>
<evidence type="ECO:0000256" key="6">
    <source>
        <dbReference type="ARBA" id="ARBA00023180"/>
    </source>
</evidence>
<evidence type="ECO:0000256" key="4">
    <source>
        <dbReference type="ARBA" id="ARBA00022989"/>
    </source>
</evidence>
<keyword evidence="6" id="KW-0325">Glycoprotein</keyword>
<dbReference type="PANTHER" id="PTHR23502">
    <property type="entry name" value="MAJOR FACILITATOR SUPERFAMILY"/>
    <property type="match status" value="1"/>
</dbReference>
<evidence type="ECO:0000256" key="5">
    <source>
        <dbReference type="ARBA" id="ARBA00023136"/>
    </source>
</evidence>
<dbReference type="Gene3D" id="1.20.1250.20">
    <property type="entry name" value="MFS general substrate transporter like domains"/>
    <property type="match status" value="1"/>
</dbReference>
<dbReference type="InterPro" id="IPR011701">
    <property type="entry name" value="MFS"/>
</dbReference>
<keyword evidence="4 8" id="KW-1133">Transmembrane helix</keyword>
<keyword evidence="11" id="KW-1185">Reference proteome</keyword>
<evidence type="ECO:0000313" key="10">
    <source>
        <dbReference type="EMBL" id="ROW11421.1"/>
    </source>
</evidence>
<comment type="subcellular location">
    <subcellularLocation>
        <location evidence="1">Membrane</location>
        <topology evidence="1">Multi-pass membrane protein</topology>
    </subcellularLocation>
</comment>
<protein>
    <recommendedName>
        <fullName evidence="9">Major facilitator superfamily (MFS) profile domain-containing protein</fullName>
    </recommendedName>
</protein>
<feature type="compositionally biased region" description="Polar residues" evidence="7">
    <location>
        <begin position="1"/>
        <end position="10"/>
    </location>
</feature>
<feature type="transmembrane region" description="Helical" evidence="8">
    <location>
        <begin position="196"/>
        <end position="214"/>
    </location>
</feature>
<feature type="transmembrane region" description="Helical" evidence="8">
    <location>
        <begin position="423"/>
        <end position="447"/>
    </location>
</feature>
<accession>A0A423X683</accession>
<evidence type="ECO:0000313" key="11">
    <source>
        <dbReference type="Proteomes" id="UP000283895"/>
    </source>
</evidence>
<reference evidence="10 11" key="1">
    <citation type="submission" date="2015-09" db="EMBL/GenBank/DDBJ databases">
        <title>Host preference determinants of Valsa canker pathogens revealed by comparative genomics.</title>
        <authorList>
            <person name="Yin Z."/>
            <person name="Huang L."/>
        </authorList>
    </citation>
    <scope>NUCLEOTIDE SEQUENCE [LARGE SCALE GENOMIC DNA]</scope>
    <source>
        <strain evidence="10 11">03-1</strain>
    </source>
</reference>
<feature type="transmembrane region" description="Helical" evidence="8">
    <location>
        <begin position="71"/>
        <end position="91"/>
    </location>
</feature>
<keyword evidence="2" id="KW-0813">Transport</keyword>
<feature type="transmembrane region" description="Helical" evidence="8">
    <location>
        <begin position="484"/>
        <end position="509"/>
    </location>
</feature>
<evidence type="ECO:0000256" key="2">
    <source>
        <dbReference type="ARBA" id="ARBA00022448"/>
    </source>
</evidence>
<dbReference type="SUPFAM" id="SSF103473">
    <property type="entry name" value="MFS general substrate transporter"/>
    <property type="match status" value="1"/>
</dbReference>
<feature type="transmembrane region" description="Helical" evidence="8">
    <location>
        <begin position="305"/>
        <end position="327"/>
    </location>
</feature>
<sequence length="541" mass="58257">MNIKNSTPPSSHADYDEESARDKSPSSLSKDAEVHTEPTTVTDDTGEPYIVPAAVDTRPDYSALSESQRSFLLIVASLAATISPASTTTYYPAITALARDLNVSVALMNLTISTYQIFQGLAPSVTAAFSDRYGRRPAYILCLAINFGANLGLALQNDYSNLMVLRCLQSSGSSGTIALGQAVLDDLTTSDQRGKFLAYLSIGTIMGPALGPVIGGLLSQYLGWRAIFWFLTILGGVLMIVITIFFGETNRAIVGDGSNPPQKWNYSIFQLFRKNDLVPNSHSLEKRVHGVNPLKSLRILAGKENFIVCVYIGLLFAGSSAMTACLASQLPERYNYNEVQVGLCYLPIGIGSLVSRWTVGKLIDKKLQREAVKQGVTIVKNRKQDLSNQDVEKSRLIIAFPMILATCTFVLAFGWLLEYKIHISAVLISCFLLANVLTSALVAITALLSDINMGNGASLGAAMNLVRCLIGAGAVAAVTPLIDLIGIGFAATIIAAIWIAALPALWLVYRKGYQWRKTKAALSDQESEATEASAAPPVNEK</sequence>
<organism evidence="10 11">
    <name type="scientific">Cytospora schulzeri</name>
    <dbReference type="NCBI Taxonomy" id="448051"/>
    <lineage>
        <taxon>Eukaryota</taxon>
        <taxon>Fungi</taxon>
        <taxon>Dikarya</taxon>
        <taxon>Ascomycota</taxon>
        <taxon>Pezizomycotina</taxon>
        <taxon>Sordariomycetes</taxon>
        <taxon>Sordariomycetidae</taxon>
        <taxon>Diaporthales</taxon>
        <taxon>Cytosporaceae</taxon>
        <taxon>Cytospora</taxon>
    </lineage>
</organism>
<name>A0A423X683_9PEZI</name>
<dbReference type="GO" id="GO:0140115">
    <property type="term" value="P:export across plasma membrane"/>
    <property type="evidence" value="ECO:0007669"/>
    <property type="project" value="UniProtKB-ARBA"/>
</dbReference>
<dbReference type="PANTHER" id="PTHR23502:SF51">
    <property type="entry name" value="QUINIDINE RESISTANCE PROTEIN 1-RELATED"/>
    <property type="match status" value="1"/>
</dbReference>
<feature type="transmembrane region" description="Helical" evidence="8">
    <location>
        <begin position="138"/>
        <end position="157"/>
    </location>
</feature>
<feature type="domain" description="Major facilitator superfamily (MFS) profile" evidence="9">
    <location>
        <begin position="72"/>
        <end position="513"/>
    </location>
</feature>
<dbReference type="PROSITE" id="PS50850">
    <property type="entry name" value="MFS"/>
    <property type="match status" value="1"/>
</dbReference>